<dbReference type="EMBL" id="SIJB01000029">
    <property type="protein sequence ID" value="NBI30145.1"/>
    <property type="molecule type" value="Genomic_DNA"/>
</dbReference>
<dbReference type="Pfam" id="PF01425">
    <property type="entry name" value="Amidase"/>
    <property type="match status" value="1"/>
</dbReference>
<dbReference type="OrthoDB" id="9811471at2"/>
<accession>A0A6N9Q5K2</accession>
<dbReference type="GO" id="GO:0012505">
    <property type="term" value="C:endomembrane system"/>
    <property type="evidence" value="ECO:0007669"/>
    <property type="project" value="TreeGrafter"/>
</dbReference>
<feature type="domain" description="Amidase" evidence="1">
    <location>
        <begin position="28"/>
        <end position="476"/>
    </location>
</feature>
<organism evidence="2 3">
    <name type="scientific">Chengkuizengella marina</name>
    <dbReference type="NCBI Taxonomy" id="2507566"/>
    <lineage>
        <taxon>Bacteria</taxon>
        <taxon>Bacillati</taxon>
        <taxon>Bacillota</taxon>
        <taxon>Bacilli</taxon>
        <taxon>Bacillales</taxon>
        <taxon>Paenibacillaceae</taxon>
        <taxon>Chengkuizengella</taxon>
    </lineage>
</organism>
<dbReference type="SUPFAM" id="SSF75304">
    <property type="entry name" value="Amidase signature (AS) enzymes"/>
    <property type="match status" value="1"/>
</dbReference>
<dbReference type="PANTHER" id="PTHR43372">
    <property type="entry name" value="FATTY-ACID AMIDE HYDROLASE"/>
    <property type="match status" value="1"/>
</dbReference>
<dbReference type="Gene3D" id="3.90.1300.10">
    <property type="entry name" value="Amidase signature (AS) domain"/>
    <property type="match status" value="1"/>
</dbReference>
<keyword evidence="3" id="KW-1185">Reference proteome</keyword>
<dbReference type="AlphaFoldDB" id="A0A6N9Q5K2"/>
<gene>
    <name evidence="2" type="ORF">ERL59_14430</name>
</gene>
<dbReference type="Proteomes" id="UP000448943">
    <property type="component" value="Unassembled WGS sequence"/>
</dbReference>
<evidence type="ECO:0000259" key="1">
    <source>
        <dbReference type="Pfam" id="PF01425"/>
    </source>
</evidence>
<comment type="caution">
    <text evidence="2">The sequence shown here is derived from an EMBL/GenBank/DDBJ whole genome shotgun (WGS) entry which is preliminary data.</text>
</comment>
<dbReference type="RefSeq" id="WP_160646949.1">
    <property type="nucleotide sequence ID" value="NZ_SIJB01000029.1"/>
</dbReference>
<reference evidence="2 3" key="1">
    <citation type="submission" date="2019-01" db="EMBL/GenBank/DDBJ databases">
        <title>Chengkuizengella sp. nov., isolated from deep-sea sediment of East Pacific Ocean.</title>
        <authorList>
            <person name="Yang J."/>
            <person name="Lai Q."/>
            <person name="Shao Z."/>
        </authorList>
    </citation>
    <scope>NUCLEOTIDE SEQUENCE [LARGE SCALE GENOMIC DNA]</scope>
    <source>
        <strain evidence="2 3">YPA3-1-1</strain>
    </source>
</reference>
<protein>
    <submittedName>
        <fullName evidence="2">Amidase</fullName>
    </submittedName>
</protein>
<proteinExistence type="predicted"/>
<dbReference type="InterPro" id="IPR023631">
    <property type="entry name" value="Amidase_dom"/>
</dbReference>
<dbReference type="InterPro" id="IPR036928">
    <property type="entry name" value="AS_sf"/>
</dbReference>
<dbReference type="InterPro" id="IPR052739">
    <property type="entry name" value="FAAH2"/>
</dbReference>
<dbReference type="PANTHER" id="PTHR43372:SF4">
    <property type="entry name" value="FATTY-ACID AMIDE HYDROLASE 2"/>
    <property type="match status" value="1"/>
</dbReference>
<evidence type="ECO:0000313" key="3">
    <source>
        <dbReference type="Proteomes" id="UP000448943"/>
    </source>
</evidence>
<name>A0A6N9Q5K2_9BACL</name>
<dbReference type="PIRSF" id="PIRSF001221">
    <property type="entry name" value="Amidase_fungi"/>
    <property type="match status" value="1"/>
</dbReference>
<evidence type="ECO:0000313" key="2">
    <source>
        <dbReference type="EMBL" id="NBI30145.1"/>
    </source>
</evidence>
<sequence length="495" mass="55904">MKQDDFLFYSATKIAELIRRGELTSEQVTSALIQRIHTYDQKVNAVVNKDLEKLINDAKRADRELNKGIVRGPLHGVPITIKESYAIKGMKTTIGYTPFKEYTTEYDATVVRRLKEAGALIIGKTNVPPLLMDLQTDNEIYGRTNNPWDLNRTPGGSSGGGAAAVAACFSYLDIGSDIGGSLRIPAHYCGVYSLKPTEHSVSAFGHFPMPKKSKPPEYRSSRHLACYGPLARSIDDLILAYSTITGSDLNDMKVPPLNNHKIEKLNLSNFKIAWMDQLEEVPADREVIDYIHRYVEKLKSLGIQTVKIEQFPVSTNKVWQTWGKMIDAELNSGKPSLIRGIEHFFTRNLQKKYPTSSKLIPLTFKNYMRTLTQREDLISSFEAFMQSYEMFILPVSVTAAFPHIKKDKLIGYQPIYKNPVYVDDKPMNYWQATGAYTNLFNVLANPVVTIPIGLNKDNMPVGVQCVGKRWDDFKLLHTVNQIVNELNMDVPKVPF</sequence>